<reference evidence="1 2" key="1">
    <citation type="submission" date="2021-06" db="EMBL/GenBank/DDBJ databases">
        <authorList>
            <person name="Kallberg Y."/>
            <person name="Tangrot J."/>
            <person name="Rosling A."/>
        </authorList>
    </citation>
    <scope>NUCLEOTIDE SEQUENCE [LARGE SCALE GENOMIC DNA]</scope>
    <source>
        <strain evidence="1 2">120-4 pot B 10/14</strain>
    </source>
</reference>
<protein>
    <submittedName>
        <fullName evidence="1">22799_t:CDS:1</fullName>
    </submittedName>
</protein>
<proteinExistence type="predicted"/>
<dbReference type="Proteomes" id="UP000789901">
    <property type="component" value="Unassembled WGS sequence"/>
</dbReference>
<name>A0ABN7WJL0_GIGMA</name>
<comment type="caution">
    <text evidence="1">The sequence shown here is derived from an EMBL/GenBank/DDBJ whole genome shotgun (WGS) entry which is preliminary data.</text>
</comment>
<dbReference type="EMBL" id="CAJVQB010048413">
    <property type="protein sequence ID" value="CAG8833970.1"/>
    <property type="molecule type" value="Genomic_DNA"/>
</dbReference>
<evidence type="ECO:0000313" key="2">
    <source>
        <dbReference type="Proteomes" id="UP000789901"/>
    </source>
</evidence>
<sequence>MEVKLVPHFSTTIVVEPILEISVNAIAQKKIADEIEKLKMLTESQEVVRYDKVADPKRRKKVIKVRIIDNLCKNLEEKYNIYMARTILNNYLLSRQTNSIATKAYRHPVWVAIASISRTDTQEHPDRHYCLDDKAKVGLGVLAVGRTFRTLQSINEPVVMFNHDFPVGYGQKLIPSVYLMIKPNELTDEIQTGQLAIFIRPNGLLFESTEKEKTKELKRQEKQKKRQNTEEDESLVIPKCFVPWSWIESHCNLYTYSIDIKKCKNISCCRIFRAKEAMKFLECYNSFLPFVTRAKDEHYANPIHLLQYYDLLKILGYDAHCLSLEKILIRVSATQTKGQKVFNDFYLLSLQRSSQIDTIDEILFELKDSISDEEL</sequence>
<accession>A0ABN7WJL0</accession>
<keyword evidence="2" id="KW-1185">Reference proteome</keyword>
<gene>
    <name evidence="1" type="ORF">GMARGA_LOCUS31814</name>
</gene>
<evidence type="ECO:0000313" key="1">
    <source>
        <dbReference type="EMBL" id="CAG8833970.1"/>
    </source>
</evidence>
<organism evidence="1 2">
    <name type="scientific">Gigaspora margarita</name>
    <dbReference type="NCBI Taxonomy" id="4874"/>
    <lineage>
        <taxon>Eukaryota</taxon>
        <taxon>Fungi</taxon>
        <taxon>Fungi incertae sedis</taxon>
        <taxon>Mucoromycota</taxon>
        <taxon>Glomeromycotina</taxon>
        <taxon>Glomeromycetes</taxon>
        <taxon>Diversisporales</taxon>
        <taxon>Gigasporaceae</taxon>
        <taxon>Gigaspora</taxon>
    </lineage>
</organism>